<comment type="caution">
    <text evidence="1">The sequence shown here is derived from an EMBL/GenBank/DDBJ whole genome shotgun (WGS) entry which is preliminary data.</text>
</comment>
<sequence length="83" mass="9601">MFRSDFKIIAEYFVQIRKNKKYKPSKETITHVREILNLMSVLTNDNRFEEACNSETKKGGPTNMCEVLDEVENRGIAKGMEKG</sequence>
<evidence type="ECO:0000313" key="1">
    <source>
        <dbReference type="EMBL" id="MQN00449.1"/>
    </source>
</evidence>
<name>A0A6N7IW03_9FIRM</name>
<evidence type="ECO:0000313" key="2">
    <source>
        <dbReference type="Proteomes" id="UP000460257"/>
    </source>
</evidence>
<dbReference type="AlphaFoldDB" id="A0A6N7IW03"/>
<reference evidence="1" key="1">
    <citation type="journal article" date="2020" name="Appl. Environ. Microbiol.">
        <title>Medium-Chain Fatty Acid Synthesis by 'Candidatus Weimeria bifida' gen. nov., sp. nov., and 'Candidatus Pseudoramibacter fermentans' sp. nov.</title>
        <authorList>
            <person name="Scarborough M.J."/>
            <person name="Myers K.S."/>
            <person name="Donohue T.J."/>
            <person name="Noguera D.R."/>
        </authorList>
    </citation>
    <scope>NUCLEOTIDE SEQUENCE</scope>
    <source>
        <strain evidence="1">LCO1.1</strain>
    </source>
</reference>
<proteinExistence type="predicted"/>
<dbReference type="Proteomes" id="UP000460257">
    <property type="component" value="Unassembled WGS sequence"/>
</dbReference>
<protein>
    <submittedName>
        <fullName evidence="1">Uncharacterized protein</fullName>
    </submittedName>
</protein>
<dbReference type="EMBL" id="VOGC01000002">
    <property type="protein sequence ID" value="MQN00449.1"/>
    <property type="molecule type" value="Genomic_DNA"/>
</dbReference>
<organism evidence="1 2">
    <name type="scientific">Candidatus Weimeria bifida</name>
    <dbReference type="NCBI Taxonomy" id="2599074"/>
    <lineage>
        <taxon>Bacteria</taxon>
        <taxon>Bacillati</taxon>
        <taxon>Bacillota</taxon>
        <taxon>Clostridia</taxon>
        <taxon>Lachnospirales</taxon>
        <taxon>Lachnospiraceae</taxon>
        <taxon>Candidatus Weimeria</taxon>
    </lineage>
</organism>
<accession>A0A6N7IW03</accession>
<gene>
    <name evidence="1" type="ORF">FRC54_00370</name>
</gene>
<keyword evidence="2" id="KW-1185">Reference proteome</keyword>